<dbReference type="Proteomes" id="UP001189624">
    <property type="component" value="Chromosome 4"/>
</dbReference>
<name>A0AA86VLY7_9FABA</name>
<reference evidence="2" key="1">
    <citation type="submission" date="2023-10" db="EMBL/GenBank/DDBJ databases">
        <authorList>
            <person name="Domelevo Entfellner J.-B."/>
        </authorList>
    </citation>
    <scope>NUCLEOTIDE SEQUENCE</scope>
</reference>
<protein>
    <submittedName>
        <fullName evidence="2">Uncharacterized protein</fullName>
    </submittedName>
</protein>
<proteinExistence type="predicted"/>
<accession>A0AA86VLY7</accession>
<evidence type="ECO:0000313" key="3">
    <source>
        <dbReference type="Proteomes" id="UP001189624"/>
    </source>
</evidence>
<keyword evidence="3" id="KW-1185">Reference proteome</keyword>
<dbReference type="AlphaFoldDB" id="A0AA86VLY7"/>
<evidence type="ECO:0000256" key="1">
    <source>
        <dbReference type="SAM" id="MobiDB-lite"/>
    </source>
</evidence>
<dbReference type="EMBL" id="OY731401">
    <property type="protein sequence ID" value="CAJ1947750.1"/>
    <property type="molecule type" value="Genomic_DNA"/>
</dbReference>
<sequence length="182" mass="20085">MEETFLSTFTEQPHSPCTFTSPLSCTFTSPLPFEPRTLSTAHLQLPHPLHPLKTQSPSFLPISRPSLCTFPHPSMSPPLSSPHSPSNLHFHALNHRHRHFTPPPRFYLLISPIPSSSIYPRHPNRQATTTAILHPAVATIRAQSSPSNHPATTGFGRAANPSPQPSVHESSLPYIRELLPSP</sequence>
<organism evidence="2 3">
    <name type="scientific">Sphenostylis stenocarpa</name>
    <dbReference type="NCBI Taxonomy" id="92480"/>
    <lineage>
        <taxon>Eukaryota</taxon>
        <taxon>Viridiplantae</taxon>
        <taxon>Streptophyta</taxon>
        <taxon>Embryophyta</taxon>
        <taxon>Tracheophyta</taxon>
        <taxon>Spermatophyta</taxon>
        <taxon>Magnoliopsida</taxon>
        <taxon>eudicotyledons</taxon>
        <taxon>Gunneridae</taxon>
        <taxon>Pentapetalae</taxon>
        <taxon>rosids</taxon>
        <taxon>fabids</taxon>
        <taxon>Fabales</taxon>
        <taxon>Fabaceae</taxon>
        <taxon>Papilionoideae</taxon>
        <taxon>50 kb inversion clade</taxon>
        <taxon>NPAAA clade</taxon>
        <taxon>indigoferoid/millettioid clade</taxon>
        <taxon>Phaseoleae</taxon>
        <taxon>Sphenostylis</taxon>
    </lineage>
</organism>
<dbReference type="Gramene" id="rna-AYBTSS11_LOCUS12826">
    <property type="protein sequence ID" value="CAJ1947750.1"/>
    <property type="gene ID" value="gene-AYBTSS11_LOCUS12826"/>
</dbReference>
<gene>
    <name evidence="2" type="ORF">AYBTSS11_LOCUS12826</name>
</gene>
<evidence type="ECO:0000313" key="2">
    <source>
        <dbReference type="EMBL" id="CAJ1947750.1"/>
    </source>
</evidence>
<feature type="compositionally biased region" description="Polar residues" evidence="1">
    <location>
        <begin position="141"/>
        <end position="151"/>
    </location>
</feature>
<feature type="region of interest" description="Disordered" evidence="1">
    <location>
        <begin position="141"/>
        <end position="182"/>
    </location>
</feature>